<dbReference type="RefSeq" id="WP_216244333.1">
    <property type="nucleotide sequence ID" value="NZ_JABACJ020000021.1"/>
</dbReference>
<dbReference type="Pfam" id="PF00005">
    <property type="entry name" value="ABC_tran"/>
    <property type="match status" value="1"/>
</dbReference>
<dbReference type="GO" id="GO:0005524">
    <property type="term" value="F:ATP binding"/>
    <property type="evidence" value="ECO:0007669"/>
    <property type="project" value="UniProtKB-KW"/>
</dbReference>
<name>A0ABS6D7Y0_9FIRM</name>
<feature type="transmembrane region" description="Helical" evidence="5">
    <location>
        <begin position="151"/>
        <end position="174"/>
    </location>
</feature>
<reference evidence="8 9" key="1">
    <citation type="submission" date="2021-06" db="EMBL/GenBank/DDBJ databases">
        <title>Faecalicatena sp. nov. isolated from porcine feces.</title>
        <authorList>
            <person name="Oh B.S."/>
            <person name="Lee J.H."/>
        </authorList>
    </citation>
    <scope>NUCLEOTIDE SEQUENCE [LARGE SCALE GENOMIC DNA]</scope>
    <source>
        <strain evidence="8 9">AGMB00832</strain>
    </source>
</reference>
<evidence type="ECO:0000256" key="2">
    <source>
        <dbReference type="ARBA" id="ARBA00022692"/>
    </source>
</evidence>
<evidence type="ECO:0000259" key="7">
    <source>
        <dbReference type="PROSITE" id="PS50929"/>
    </source>
</evidence>
<dbReference type="EMBL" id="JABACJ020000021">
    <property type="protein sequence ID" value="MBU3877715.1"/>
    <property type="molecule type" value="Genomic_DNA"/>
</dbReference>
<comment type="subcellular location">
    <subcellularLocation>
        <location evidence="1">Membrane</location>
        <topology evidence="1">Multi-pass membrane protein</topology>
    </subcellularLocation>
</comment>
<dbReference type="Proteomes" id="UP000723714">
    <property type="component" value="Unassembled WGS sequence"/>
</dbReference>
<dbReference type="PANTHER" id="PTHR43394">
    <property type="entry name" value="ATP-DEPENDENT PERMEASE MDL1, MITOCHONDRIAL"/>
    <property type="match status" value="1"/>
</dbReference>
<keyword evidence="3 5" id="KW-1133">Transmembrane helix</keyword>
<evidence type="ECO:0000256" key="1">
    <source>
        <dbReference type="ARBA" id="ARBA00004141"/>
    </source>
</evidence>
<comment type="caution">
    <text evidence="8">The sequence shown here is derived from an EMBL/GenBank/DDBJ whole genome shotgun (WGS) entry which is preliminary data.</text>
</comment>
<proteinExistence type="predicted"/>
<gene>
    <name evidence="8" type="ORF">HGO97_018075</name>
</gene>
<dbReference type="SMART" id="SM00382">
    <property type="entry name" value="AAA"/>
    <property type="match status" value="1"/>
</dbReference>
<feature type="domain" description="ABC transporter" evidence="6">
    <location>
        <begin position="357"/>
        <end position="565"/>
    </location>
</feature>
<dbReference type="PROSITE" id="PS50929">
    <property type="entry name" value="ABC_TM1F"/>
    <property type="match status" value="1"/>
</dbReference>
<keyword evidence="8" id="KW-0547">Nucleotide-binding</keyword>
<keyword evidence="8" id="KW-0067">ATP-binding</keyword>
<dbReference type="InterPro" id="IPR039421">
    <property type="entry name" value="Type_1_exporter"/>
</dbReference>
<evidence type="ECO:0000313" key="9">
    <source>
        <dbReference type="Proteomes" id="UP000723714"/>
    </source>
</evidence>
<organism evidence="8 9">
    <name type="scientific">Faecalicatena faecalis</name>
    <dbReference type="NCBI Taxonomy" id="2726362"/>
    <lineage>
        <taxon>Bacteria</taxon>
        <taxon>Bacillati</taxon>
        <taxon>Bacillota</taxon>
        <taxon>Clostridia</taxon>
        <taxon>Lachnospirales</taxon>
        <taxon>Lachnospiraceae</taxon>
        <taxon>Faecalicatena</taxon>
    </lineage>
</organism>
<dbReference type="Pfam" id="PF00664">
    <property type="entry name" value="ABC_membrane"/>
    <property type="match status" value="1"/>
</dbReference>
<keyword evidence="2 5" id="KW-0812">Transmembrane</keyword>
<evidence type="ECO:0000313" key="8">
    <source>
        <dbReference type="EMBL" id="MBU3877715.1"/>
    </source>
</evidence>
<dbReference type="InterPro" id="IPR017871">
    <property type="entry name" value="ABC_transporter-like_CS"/>
</dbReference>
<evidence type="ECO:0000256" key="3">
    <source>
        <dbReference type="ARBA" id="ARBA00022989"/>
    </source>
</evidence>
<feature type="transmembrane region" description="Helical" evidence="5">
    <location>
        <begin position="268"/>
        <end position="290"/>
    </location>
</feature>
<dbReference type="InterPro" id="IPR003439">
    <property type="entry name" value="ABC_transporter-like_ATP-bd"/>
</dbReference>
<feature type="transmembrane region" description="Helical" evidence="5">
    <location>
        <begin position="180"/>
        <end position="198"/>
    </location>
</feature>
<evidence type="ECO:0000259" key="6">
    <source>
        <dbReference type="PROSITE" id="PS50893"/>
    </source>
</evidence>
<protein>
    <submittedName>
        <fullName evidence="8">ABC transporter ATP-binding protein/permease</fullName>
    </submittedName>
</protein>
<feature type="transmembrane region" description="Helical" evidence="5">
    <location>
        <begin position="76"/>
        <end position="95"/>
    </location>
</feature>
<dbReference type="PROSITE" id="PS00211">
    <property type="entry name" value="ABC_TRANSPORTER_1"/>
    <property type="match status" value="1"/>
</dbReference>
<accession>A0ABS6D7Y0</accession>
<sequence length="565" mass="62642">MEQDKKAEAKVERDRKLGKHRSPLQVMAGLIYMIKPLLGWMFVAIFMGCLGNLAATFLTIFGGYGMLDVAGIDVGFSFFTVVTILVIFAVMRGILRYAEQSCNHYIAFKLLARIRHQIFGALRKLAPAKLDGSEKGNLISIITSDIELLEVFYAHTISPIAIAVITSIVMTIFLGMQHPLLGVIALASYGIVGLVIPVRNSRKGRKRGQDYRDSFGDLNTAVLDNLYGLEEIVQYQQKENRMEDMAWKTGQLEKTSEKLKKDENVQRITTDTVILASGILMLMVCGYLVQTGQMEFYQGVAAVIGMMSSFGPTAALSALSNNLNHTLASGNRVLNLLAESPAVKENLEGAELPVGEAVFQNVRFCYEDAKENVLEGFYAEFEPGKVHGILGKSGCGKSTLLKLMMRFYQVDAGSIRYGGEDVNDIRTESLRKGISYVTQETFLFHDTIENNIRIADENATREEVIEAAKKASIHEFILSLPHGYDTRLTELGDCISGGERQRIGIARAFLHKSRMILLDEPTSNIDSLNEGIILKSLEREKKDKTILLVSHRKSTMGIADQVVSM</sequence>
<dbReference type="PROSITE" id="PS50893">
    <property type="entry name" value="ABC_TRANSPORTER_2"/>
    <property type="match status" value="1"/>
</dbReference>
<feature type="domain" description="ABC transmembrane type-1" evidence="7">
    <location>
        <begin position="42"/>
        <end position="325"/>
    </location>
</feature>
<keyword evidence="9" id="KW-1185">Reference proteome</keyword>
<dbReference type="InterPro" id="IPR011527">
    <property type="entry name" value="ABC1_TM_dom"/>
</dbReference>
<keyword evidence="4 5" id="KW-0472">Membrane</keyword>
<dbReference type="InterPro" id="IPR003593">
    <property type="entry name" value="AAA+_ATPase"/>
</dbReference>
<dbReference type="PANTHER" id="PTHR43394:SF1">
    <property type="entry name" value="ATP-BINDING CASSETTE SUB-FAMILY B MEMBER 10, MITOCHONDRIAL"/>
    <property type="match status" value="1"/>
</dbReference>
<evidence type="ECO:0000256" key="5">
    <source>
        <dbReference type="SAM" id="Phobius"/>
    </source>
</evidence>
<feature type="transmembrane region" description="Helical" evidence="5">
    <location>
        <begin position="37"/>
        <end position="64"/>
    </location>
</feature>
<evidence type="ECO:0000256" key="4">
    <source>
        <dbReference type="ARBA" id="ARBA00023136"/>
    </source>
</evidence>